<feature type="compositionally biased region" description="Basic and acidic residues" evidence="1">
    <location>
        <begin position="83"/>
        <end position="111"/>
    </location>
</feature>
<comment type="caution">
    <text evidence="2">The sequence shown here is derived from an EMBL/GenBank/DDBJ whole genome shotgun (WGS) entry which is preliminary data.</text>
</comment>
<feature type="region of interest" description="Disordered" evidence="1">
    <location>
        <begin position="1"/>
        <end position="25"/>
    </location>
</feature>
<dbReference type="AlphaFoldDB" id="A0A8S3JJ73"/>
<evidence type="ECO:0000256" key="1">
    <source>
        <dbReference type="SAM" id="MobiDB-lite"/>
    </source>
</evidence>
<dbReference type="EMBL" id="CAJOBI010344436">
    <property type="protein sequence ID" value="CAF5216674.1"/>
    <property type="molecule type" value="Genomic_DNA"/>
</dbReference>
<proteinExistence type="predicted"/>
<feature type="compositionally biased region" description="Polar residues" evidence="1">
    <location>
        <begin position="1"/>
        <end position="11"/>
    </location>
</feature>
<evidence type="ECO:0000313" key="2">
    <source>
        <dbReference type="EMBL" id="CAF5216674.1"/>
    </source>
</evidence>
<feature type="region of interest" description="Disordered" evidence="1">
    <location>
        <begin position="40"/>
        <end position="111"/>
    </location>
</feature>
<feature type="non-terminal residue" evidence="2">
    <location>
        <position position="111"/>
    </location>
</feature>
<protein>
    <submittedName>
        <fullName evidence="2">Uncharacterized protein</fullName>
    </submittedName>
</protein>
<accession>A0A8S3JJ73</accession>
<gene>
    <name evidence="2" type="ORF">SMN809_LOCUS80139</name>
</gene>
<reference evidence="2" key="1">
    <citation type="submission" date="2021-02" db="EMBL/GenBank/DDBJ databases">
        <authorList>
            <person name="Nowell W R."/>
        </authorList>
    </citation>
    <scope>NUCLEOTIDE SEQUENCE</scope>
</reference>
<organism evidence="2 3">
    <name type="scientific">Rotaria magnacalcarata</name>
    <dbReference type="NCBI Taxonomy" id="392030"/>
    <lineage>
        <taxon>Eukaryota</taxon>
        <taxon>Metazoa</taxon>
        <taxon>Spiralia</taxon>
        <taxon>Gnathifera</taxon>
        <taxon>Rotifera</taxon>
        <taxon>Eurotatoria</taxon>
        <taxon>Bdelloidea</taxon>
        <taxon>Philodinida</taxon>
        <taxon>Philodinidae</taxon>
        <taxon>Rotaria</taxon>
    </lineage>
</organism>
<evidence type="ECO:0000313" key="3">
    <source>
        <dbReference type="Proteomes" id="UP000676336"/>
    </source>
</evidence>
<name>A0A8S3JJ73_9BILA</name>
<sequence length="111" mass="11986">MFKGASQSTPPVVQLSPSPSITTTSDILEKGSVTLSNELEKVTSVQPPSPICVILDDDDSTPSLSVEKKILPQSSTIPVKRTHGSDKNSSKPAKRSHDSDKRRSKEKTNEN</sequence>
<feature type="compositionally biased region" description="Low complexity" evidence="1">
    <location>
        <begin position="16"/>
        <end position="25"/>
    </location>
</feature>
<dbReference type="Proteomes" id="UP000676336">
    <property type="component" value="Unassembled WGS sequence"/>
</dbReference>